<reference evidence="5 6" key="1">
    <citation type="submission" date="2021-08" db="EMBL/GenBank/DDBJ databases">
        <title>Culture and genomic analysis of Symbiopectobacterium purcellii sp. nov. gen. nov., isolated from the leafhopper Empoasca decipiens.</title>
        <authorList>
            <person name="Nadal-Jimenez P."/>
            <person name="Siozios S."/>
            <person name="Halliday N."/>
            <person name="Camara M."/>
            <person name="Hurst G.D.D."/>
        </authorList>
    </citation>
    <scope>NUCLEOTIDE SEQUENCE [LARGE SCALE GENOMIC DNA]</scope>
    <source>
        <strain evidence="5 6">SyEd1</strain>
    </source>
</reference>
<dbReference type="Pfam" id="PF13550">
    <property type="entry name" value="Phage-tail_3"/>
    <property type="match status" value="1"/>
</dbReference>
<accession>A0ABX9API4</accession>
<dbReference type="RefSeq" id="WP_222158022.1">
    <property type="nucleotide sequence ID" value="NZ_CP081864.1"/>
</dbReference>
<sequence>MTAIKGSKGGSANARVPVESPDSIQSTSYAKILLALGEGEFAGNLDGSRIFLDGTPLNDSNGNANFSGVSWAFRPGTPDQSYIPGFPGVENEIAVSTELTSKTPWTRLLPNINLSAVRLRFSWAALQQQHDNGDVGGYRIEYAIDIATDGGSYREVLKTEIDGKTTTSYERSHRIDLPTASTGWQIRVRRITPNSTSNRIADKMAIEAITEVIDAKLRYPETALLLMQFDAQQFQNIPVVSCEPDGRIIRVPTNYDVQTRRYSGSWDGTFKWAFSNNPAWVYYDIQLSERFGLGERIKATHLVLSKWTLYQIAQYCDQLVPDGHGGSGTEPRFLCDVYIQSQEEAWTVLNDLAAIFRGSSFWANNQMNVLSDMPREMDYVVTRANVRDGRFTYSNASSKTHYSTAMVAWSDPDNAYQDAVEAVADNKLVRRYGIKQADVTAIGCTRQTEAIRRGKWILHTNDADRTVSYTMGLDGDIPVPGTVVGIADALLAGRPLGGRISAVDGRNIMLDRVSSAAIGERLIPNLPSGKAEGRTIEAVNDEVVTVTTAYSETPVPESVWAVDASDLALQLYRIIGVKEGEDSASFDITAIEFDQDKFAKIDTGARIESRPISLVPPSVQPAPDNVVITSDNRIEQGINITTLRITWDKADSAIAYEVQWRRDNGNWISAARTSAQGVEVSGIYAGRYQARVRAINATEISSLWANAQETTLTGKVGNPPALASFTTTSLVFGVQLDWQFPADTDDTLKTEIQYSPTRDGQNVLLLTDVVYPTRTYQQMGLSVGQAFFYRARIVDKSGNQGPWTGWIVGESSTDVSDITDVIVDEITETDAWKSLVGGIDNHTQQISDGLLNSIEQAKAIIRNSLANDAETRRWRTQNGDRVAEITETRTAIANEVEARTIAMLEMQSNIGTTNSNLTQLQQTVATQNETTSLQITTLNSQMTEAQSGISANTTAIDGLTTSVTQHGNTITSQGQSITQITASVGAAQQTADTAQSTANGAVQSVNAVTATATQQGNAITAQGTQISQLTATVNGVSTEISDISSVVNDIDDKLSASRTIKVGVDANGKQYLAGIGLDVSNSTAGMQSNIILLADRTSIMTNAGGTPTPVFTTQGTQAILNSAVIGDATITNAKINDAAITRAKISDGLQSDNYLKGIEGLKIDFVSGGAEFNNVTVRGAVYATDGTFNGTVYADKIEGDVVKLQNAGNGNNTVGMSGFKLPLTVPPEGWKDIIEIEPASYDRIFMFMNIRLMIGVSNKGGQNATLALISPSGDLTTICGVVAGQGQSNRVYIPPVFIPANISEIKQKLQVYCWRAGAGLVSDDDSGGYIFGVKASSVTPFANYKSYS</sequence>
<dbReference type="Pfam" id="PF09327">
    <property type="entry name" value="Phage_Tail_Tip"/>
    <property type="match status" value="1"/>
</dbReference>
<dbReference type="InterPro" id="IPR053171">
    <property type="entry name" value="Viral_Tip_Attach_Protein"/>
</dbReference>
<evidence type="ECO:0000313" key="5">
    <source>
        <dbReference type="EMBL" id="QZN94910.1"/>
    </source>
</evidence>
<keyword evidence="6" id="KW-1185">Reference proteome</keyword>
<proteinExistence type="predicted"/>
<dbReference type="CDD" id="cd00063">
    <property type="entry name" value="FN3"/>
    <property type="match status" value="1"/>
</dbReference>
<feature type="domain" description="Tip attachment protein J HDII-ins2" evidence="4">
    <location>
        <begin position="89"/>
        <end position="215"/>
    </location>
</feature>
<dbReference type="PANTHER" id="PTHR36251">
    <property type="entry name" value="FELS-1 PROPHAGE HOST SPECIFICITY PROTEIN-RELATED"/>
    <property type="match status" value="1"/>
</dbReference>
<dbReference type="InterPro" id="IPR036116">
    <property type="entry name" value="FN3_sf"/>
</dbReference>
<dbReference type="InterPro" id="IPR055385">
    <property type="entry name" value="GpJ_HDII-ins2"/>
</dbReference>
<evidence type="ECO:0000256" key="1">
    <source>
        <dbReference type="SAM" id="MobiDB-lite"/>
    </source>
</evidence>
<gene>
    <name evidence="5" type="ORF">K6K13_16890</name>
</gene>
<dbReference type="InterPro" id="IPR003961">
    <property type="entry name" value="FN3_dom"/>
</dbReference>
<name>A0ABX9API4_9ENTR</name>
<feature type="domain" description="Tip attachment protein J central straight fiber" evidence="2">
    <location>
        <begin position="1041"/>
        <end position="1187"/>
    </location>
</feature>
<dbReference type="InterPro" id="IPR013783">
    <property type="entry name" value="Ig-like_fold"/>
</dbReference>
<evidence type="ECO:0000259" key="3">
    <source>
        <dbReference type="Pfam" id="PF13550"/>
    </source>
</evidence>
<feature type="region of interest" description="Disordered" evidence="1">
    <location>
        <begin position="1"/>
        <end position="20"/>
    </location>
</feature>
<protein>
    <submittedName>
        <fullName evidence="5">DUF1983 domain-containing protein</fullName>
    </submittedName>
</protein>
<dbReference type="PANTHER" id="PTHR36251:SF2">
    <property type="entry name" value="GIFSY-2 PROPHAGE HOST SPECIFICITY PROTEIN J, PHAGE LAMBDA"/>
    <property type="match status" value="1"/>
</dbReference>
<dbReference type="Gene3D" id="2.60.40.10">
    <property type="entry name" value="Immunoglobulins"/>
    <property type="match status" value="1"/>
</dbReference>
<dbReference type="InterPro" id="IPR015406">
    <property type="entry name" value="GpJ_CSF"/>
</dbReference>
<dbReference type="Pfam" id="PF24801">
    <property type="entry name" value="FNIII-A_GpJ"/>
    <property type="match status" value="1"/>
</dbReference>
<evidence type="ECO:0000259" key="2">
    <source>
        <dbReference type="Pfam" id="PF09327"/>
    </source>
</evidence>
<dbReference type="EMBL" id="CP081864">
    <property type="protein sequence ID" value="QZN94910.1"/>
    <property type="molecule type" value="Genomic_DNA"/>
</dbReference>
<dbReference type="Proteomes" id="UP000825886">
    <property type="component" value="Chromosome"/>
</dbReference>
<dbReference type="SUPFAM" id="SSF49265">
    <property type="entry name" value="Fibronectin type III"/>
    <property type="match status" value="1"/>
</dbReference>
<evidence type="ECO:0000313" key="6">
    <source>
        <dbReference type="Proteomes" id="UP000825886"/>
    </source>
</evidence>
<organism evidence="5 6">
    <name type="scientific">Symbiopectobacterium purcellii</name>
    <dbReference type="NCBI Taxonomy" id="2871826"/>
    <lineage>
        <taxon>Bacteria</taxon>
        <taxon>Pseudomonadati</taxon>
        <taxon>Pseudomonadota</taxon>
        <taxon>Gammaproteobacteria</taxon>
        <taxon>Enterobacterales</taxon>
        <taxon>Enterobacteriaceae</taxon>
    </lineage>
</organism>
<feature type="domain" description="Tip attachment protein J" evidence="3">
    <location>
        <begin position="341"/>
        <end position="503"/>
    </location>
</feature>
<evidence type="ECO:0000259" key="4">
    <source>
        <dbReference type="Pfam" id="PF24801"/>
    </source>
</evidence>
<dbReference type="InterPro" id="IPR032876">
    <property type="entry name" value="J_dom"/>
</dbReference>